<protein>
    <submittedName>
        <fullName evidence="3">Uncharacterized protein</fullName>
    </submittedName>
</protein>
<keyword evidence="2" id="KW-0472">Membrane</keyword>
<gene>
    <name evidence="3" type="ORF">ACFFJG_10225</name>
</gene>
<feature type="transmembrane region" description="Helical" evidence="2">
    <location>
        <begin position="14"/>
        <end position="36"/>
    </location>
</feature>
<dbReference type="Proteomes" id="UP001589698">
    <property type="component" value="Unassembled WGS sequence"/>
</dbReference>
<keyword evidence="2" id="KW-0812">Transmembrane</keyword>
<sequence length="158" mass="16194">MTNEILTALTHTPYVAALASLAAALASLVAAPAAVVHGRAAIIRARGDADAKRTDAEARRLDAETRKASAGVSDAGRTNTQMQSDLILSRLLNSPPDDIEKLKVLAGMYQHASAVAAGTAVPSSTDTTPQGDQSPGLAVVPDLSRMERLLARAASAVG</sequence>
<proteinExistence type="predicted"/>
<evidence type="ECO:0000256" key="1">
    <source>
        <dbReference type="SAM" id="MobiDB-lite"/>
    </source>
</evidence>
<evidence type="ECO:0000313" key="4">
    <source>
        <dbReference type="Proteomes" id="UP001589698"/>
    </source>
</evidence>
<organism evidence="3 4">
    <name type="scientific">Nocardioides zeicaulis</name>
    <dbReference type="NCBI Taxonomy" id="1776857"/>
    <lineage>
        <taxon>Bacteria</taxon>
        <taxon>Bacillati</taxon>
        <taxon>Actinomycetota</taxon>
        <taxon>Actinomycetes</taxon>
        <taxon>Propionibacteriales</taxon>
        <taxon>Nocardioidaceae</taxon>
        <taxon>Nocardioides</taxon>
    </lineage>
</organism>
<evidence type="ECO:0000256" key="2">
    <source>
        <dbReference type="SAM" id="Phobius"/>
    </source>
</evidence>
<feature type="region of interest" description="Disordered" evidence="1">
    <location>
        <begin position="47"/>
        <end position="78"/>
    </location>
</feature>
<keyword evidence="4" id="KW-1185">Reference proteome</keyword>
<evidence type="ECO:0000313" key="3">
    <source>
        <dbReference type="EMBL" id="MFC0222858.1"/>
    </source>
</evidence>
<keyword evidence="2" id="KW-1133">Transmembrane helix</keyword>
<dbReference type="EMBL" id="JBHLXH010000001">
    <property type="protein sequence ID" value="MFC0222858.1"/>
    <property type="molecule type" value="Genomic_DNA"/>
</dbReference>
<comment type="caution">
    <text evidence="3">The sequence shown here is derived from an EMBL/GenBank/DDBJ whole genome shotgun (WGS) entry which is preliminary data.</text>
</comment>
<reference evidence="3 4" key="1">
    <citation type="submission" date="2024-09" db="EMBL/GenBank/DDBJ databases">
        <authorList>
            <person name="Sun Q."/>
            <person name="Mori K."/>
        </authorList>
    </citation>
    <scope>NUCLEOTIDE SEQUENCE [LARGE SCALE GENOMIC DNA]</scope>
    <source>
        <strain evidence="3 4">CCM 8654</strain>
    </source>
</reference>
<dbReference type="RefSeq" id="WP_378518577.1">
    <property type="nucleotide sequence ID" value="NZ_CBCSDI010000096.1"/>
</dbReference>
<accession>A0ABV6E1I6</accession>
<feature type="compositionally biased region" description="Basic and acidic residues" evidence="1">
    <location>
        <begin position="47"/>
        <end position="67"/>
    </location>
</feature>
<name>A0ABV6E1I6_9ACTN</name>